<organism evidence="2 3">
    <name type="scientific">Ceratopteris richardii</name>
    <name type="common">Triangle waterfern</name>
    <dbReference type="NCBI Taxonomy" id="49495"/>
    <lineage>
        <taxon>Eukaryota</taxon>
        <taxon>Viridiplantae</taxon>
        <taxon>Streptophyta</taxon>
        <taxon>Embryophyta</taxon>
        <taxon>Tracheophyta</taxon>
        <taxon>Polypodiopsida</taxon>
        <taxon>Polypodiidae</taxon>
        <taxon>Polypodiales</taxon>
        <taxon>Pteridineae</taxon>
        <taxon>Pteridaceae</taxon>
        <taxon>Parkerioideae</taxon>
        <taxon>Ceratopteris</taxon>
    </lineage>
</organism>
<dbReference type="EMBL" id="CM035444">
    <property type="protein sequence ID" value="KAH7277481.1"/>
    <property type="molecule type" value="Genomic_DNA"/>
</dbReference>
<comment type="caution">
    <text evidence="2">The sequence shown here is derived from an EMBL/GenBank/DDBJ whole genome shotgun (WGS) entry which is preliminary data.</text>
</comment>
<dbReference type="Proteomes" id="UP000825935">
    <property type="component" value="Chromosome 39"/>
</dbReference>
<sequence length="71" mass="8419">MLWIFCSLVVLSSPLLWHRIWRSYLLLIKAVISSHVTPLPTHREGFLIYLIRNKNSRTFCSSFWIELQACL</sequence>
<evidence type="ECO:0008006" key="4">
    <source>
        <dbReference type="Google" id="ProtNLM"/>
    </source>
</evidence>
<feature type="chain" id="PRO_5035731300" description="Secreted protein" evidence="1">
    <location>
        <begin position="18"/>
        <end position="71"/>
    </location>
</feature>
<feature type="signal peptide" evidence="1">
    <location>
        <begin position="1"/>
        <end position="17"/>
    </location>
</feature>
<evidence type="ECO:0000313" key="3">
    <source>
        <dbReference type="Proteomes" id="UP000825935"/>
    </source>
</evidence>
<keyword evidence="3" id="KW-1185">Reference proteome</keyword>
<name>A0A8T2Q210_CERRI</name>
<accession>A0A8T2Q210</accession>
<reference evidence="2" key="1">
    <citation type="submission" date="2021-08" db="EMBL/GenBank/DDBJ databases">
        <title>WGS assembly of Ceratopteris richardii.</title>
        <authorList>
            <person name="Marchant D.B."/>
            <person name="Chen G."/>
            <person name="Jenkins J."/>
            <person name="Shu S."/>
            <person name="Leebens-Mack J."/>
            <person name="Grimwood J."/>
            <person name="Schmutz J."/>
            <person name="Soltis P."/>
            <person name="Soltis D."/>
            <person name="Chen Z.-H."/>
        </authorList>
    </citation>
    <scope>NUCLEOTIDE SEQUENCE</scope>
    <source>
        <strain evidence="2">Whitten #5841</strain>
        <tissue evidence="2">Leaf</tissue>
    </source>
</reference>
<gene>
    <name evidence="2" type="ORF">KP509_39G053800</name>
</gene>
<evidence type="ECO:0000256" key="1">
    <source>
        <dbReference type="SAM" id="SignalP"/>
    </source>
</evidence>
<protein>
    <recommendedName>
        <fullName evidence="4">Secreted protein</fullName>
    </recommendedName>
</protein>
<proteinExistence type="predicted"/>
<evidence type="ECO:0000313" key="2">
    <source>
        <dbReference type="EMBL" id="KAH7277481.1"/>
    </source>
</evidence>
<keyword evidence="1" id="KW-0732">Signal</keyword>
<dbReference type="AlphaFoldDB" id="A0A8T2Q210"/>